<dbReference type="InterPro" id="IPR022813">
    <property type="entry name" value="SecD/SecF_arch_bac"/>
</dbReference>
<dbReference type="Gene3D" id="1.20.1640.10">
    <property type="entry name" value="Multidrug efflux transporter AcrB transmembrane domain"/>
    <property type="match status" value="1"/>
</dbReference>
<dbReference type="PRINTS" id="PR01755">
    <property type="entry name" value="SECFTRNLCASE"/>
</dbReference>
<dbReference type="GO" id="GO:0005886">
    <property type="term" value="C:plasma membrane"/>
    <property type="evidence" value="ECO:0007669"/>
    <property type="project" value="UniProtKB-SubCell"/>
</dbReference>
<feature type="transmembrane region" description="Helical" evidence="10">
    <location>
        <begin position="150"/>
        <end position="167"/>
    </location>
</feature>
<evidence type="ECO:0000259" key="11">
    <source>
        <dbReference type="Pfam" id="PF02355"/>
    </source>
</evidence>
<keyword evidence="4" id="KW-1003">Cell membrane</keyword>
<dbReference type="InterPro" id="IPR055344">
    <property type="entry name" value="SecD_SecF_C_bact"/>
</dbReference>
<dbReference type="Pfam" id="PF02355">
    <property type="entry name" value="SecD_SecF_C"/>
    <property type="match status" value="1"/>
</dbReference>
<evidence type="ECO:0000256" key="4">
    <source>
        <dbReference type="ARBA" id="ARBA00022475"/>
    </source>
</evidence>
<feature type="transmembrane region" description="Helical" evidence="10">
    <location>
        <begin position="253"/>
        <end position="271"/>
    </location>
</feature>
<feature type="transmembrane region" description="Helical" evidence="10">
    <location>
        <begin position="277"/>
        <end position="301"/>
    </location>
</feature>
<dbReference type="InterPro" id="IPR005665">
    <property type="entry name" value="SecF_bac"/>
</dbReference>
<dbReference type="PANTHER" id="PTHR30081:SF8">
    <property type="entry name" value="PROTEIN TRANSLOCASE SUBUNIT SECF"/>
    <property type="match status" value="1"/>
</dbReference>
<dbReference type="InterPro" id="IPR022645">
    <property type="entry name" value="SecD/SecF_bac"/>
</dbReference>
<dbReference type="HAMAP" id="MF_01464_B">
    <property type="entry name" value="SecF_B"/>
    <property type="match status" value="1"/>
</dbReference>
<feature type="transmembrane region" description="Helical" evidence="10">
    <location>
        <begin position="201"/>
        <end position="222"/>
    </location>
</feature>
<organism evidence="12">
    <name type="scientific">marine metagenome</name>
    <dbReference type="NCBI Taxonomy" id="408172"/>
    <lineage>
        <taxon>unclassified sequences</taxon>
        <taxon>metagenomes</taxon>
        <taxon>ecological metagenomes</taxon>
    </lineage>
</organism>
<evidence type="ECO:0000256" key="2">
    <source>
        <dbReference type="ARBA" id="ARBA00015792"/>
    </source>
</evidence>
<evidence type="ECO:0000256" key="6">
    <source>
        <dbReference type="ARBA" id="ARBA00022927"/>
    </source>
</evidence>
<gene>
    <name evidence="12" type="ORF">METZ01_LOCUS70463</name>
</gene>
<dbReference type="FunFam" id="1.20.1640.10:FF:000024">
    <property type="entry name" value="Multifunctional fusion protein"/>
    <property type="match status" value="1"/>
</dbReference>
<dbReference type="SUPFAM" id="SSF82866">
    <property type="entry name" value="Multidrug efflux transporter AcrB transmembrane domain"/>
    <property type="match status" value="1"/>
</dbReference>
<protein>
    <recommendedName>
        <fullName evidence="2">Protein translocase subunit SecF</fullName>
    </recommendedName>
</protein>
<dbReference type="EMBL" id="UINC01004892">
    <property type="protein sequence ID" value="SVA17609.1"/>
    <property type="molecule type" value="Genomic_DNA"/>
</dbReference>
<feature type="domain" description="Protein export membrane protein SecD/SecF C-terminal" evidence="11">
    <location>
        <begin position="130"/>
        <end position="304"/>
    </location>
</feature>
<dbReference type="GO" id="GO:0015450">
    <property type="term" value="F:protein-transporting ATPase activity"/>
    <property type="evidence" value="ECO:0007669"/>
    <property type="project" value="InterPro"/>
</dbReference>
<proteinExistence type="inferred from homology"/>
<comment type="subcellular location">
    <subcellularLocation>
        <location evidence="1">Cell membrane</location>
        <topology evidence="1">Multi-pass membrane protein</topology>
    </subcellularLocation>
</comment>
<evidence type="ECO:0000313" key="12">
    <source>
        <dbReference type="EMBL" id="SVA17609.1"/>
    </source>
</evidence>
<evidence type="ECO:0000256" key="8">
    <source>
        <dbReference type="ARBA" id="ARBA00023010"/>
    </source>
</evidence>
<dbReference type="InterPro" id="IPR048634">
    <property type="entry name" value="SecD_SecF_C"/>
</dbReference>
<keyword evidence="5 10" id="KW-0812">Transmembrane</keyword>
<dbReference type="PANTHER" id="PTHR30081">
    <property type="entry name" value="PROTEIN-EXPORT MEMBRANE PROTEIN SEC"/>
    <property type="match status" value="1"/>
</dbReference>
<name>A0A381TP54_9ZZZZ</name>
<keyword evidence="6" id="KW-0653">Protein transport</keyword>
<evidence type="ECO:0000256" key="9">
    <source>
        <dbReference type="ARBA" id="ARBA00023136"/>
    </source>
</evidence>
<reference evidence="12" key="1">
    <citation type="submission" date="2018-05" db="EMBL/GenBank/DDBJ databases">
        <authorList>
            <person name="Lanie J.A."/>
            <person name="Ng W.-L."/>
            <person name="Kazmierczak K.M."/>
            <person name="Andrzejewski T.M."/>
            <person name="Davidsen T.M."/>
            <person name="Wayne K.J."/>
            <person name="Tettelin H."/>
            <person name="Glass J.I."/>
            <person name="Rusch D."/>
            <person name="Podicherti R."/>
            <person name="Tsui H.-C.T."/>
            <person name="Winkler M.E."/>
        </authorList>
    </citation>
    <scope>NUCLEOTIDE SEQUENCE</scope>
</reference>
<keyword evidence="9 10" id="KW-0472">Membrane</keyword>
<evidence type="ECO:0000256" key="3">
    <source>
        <dbReference type="ARBA" id="ARBA00022448"/>
    </source>
</evidence>
<dbReference type="NCBIfam" id="TIGR00966">
    <property type="entry name" value="transloc_SecF"/>
    <property type="match status" value="1"/>
</dbReference>
<keyword evidence="8" id="KW-0811">Translocation</keyword>
<sequence>MRIIKETHIDFMSKTVLGILLSALLIVIGVASIIMKGGPKLSIDFKGGTMIAVNYTEPVDINEVRSALNQVNIDGQTFDFSKAEIKHFGDESNVAVRLPSMDDEPEQFAHKFVAKMMEAFPSLIPDDRSKFILSIDKVGPKIGAELSGDAVMAIFSTLALILIYISIRFEFKYAVGAIAALTHDILITLGIFSLLDFEVSLAVIAAFLTIVGYSLNDTIVIFDRVRENVKGMKNATLSSVINESINQSMSRTIITSLTTLFVVLVLFIVGGEVIHTFAFAMIVGVIIGTYSSIFVASPVVIKMGSDN</sequence>
<dbReference type="NCBIfam" id="TIGR00916">
    <property type="entry name" value="2A0604s01"/>
    <property type="match status" value="1"/>
</dbReference>
<dbReference type="AlphaFoldDB" id="A0A381TP54"/>
<keyword evidence="3" id="KW-0813">Transport</keyword>
<feature type="transmembrane region" description="Helical" evidence="10">
    <location>
        <begin position="174"/>
        <end position="195"/>
    </location>
</feature>
<evidence type="ECO:0000256" key="1">
    <source>
        <dbReference type="ARBA" id="ARBA00004651"/>
    </source>
</evidence>
<evidence type="ECO:0000256" key="5">
    <source>
        <dbReference type="ARBA" id="ARBA00022692"/>
    </source>
</evidence>
<dbReference type="GO" id="GO:0006886">
    <property type="term" value="P:intracellular protein transport"/>
    <property type="evidence" value="ECO:0007669"/>
    <property type="project" value="InterPro"/>
</dbReference>
<keyword evidence="7 10" id="KW-1133">Transmembrane helix</keyword>
<feature type="transmembrane region" description="Helical" evidence="10">
    <location>
        <begin position="12"/>
        <end position="35"/>
    </location>
</feature>
<accession>A0A381TP54</accession>
<evidence type="ECO:0000256" key="10">
    <source>
        <dbReference type="SAM" id="Phobius"/>
    </source>
</evidence>
<evidence type="ECO:0000256" key="7">
    <source>
        <dbReference type="ARBA" id="ARBA00022989"/>
    </source>
</evidence>